<dbReference type="Proteomes" id="UP001164539">
    <property type="component" value="Chromosome 1"/>
</dbReference>
<organism evidence="1 2">
    <name type="scientific">Melia azedarach</name>
    <name type="common">Chinaberry tree</name>
    <dbReference type="NCBI Taxonomy" id="155640"/>
    <lineage>
        <taxon>Eukaryota</taxon>
        <taxon>Viridiplantae</taxon>
        <taxon>Streptophyta</taxon>
        <taxon>Embryophyta</taxon>
        <taxon>Tracheophyta</taxon>
        <taxon>Spermatophyta</taxon>
        <taxon>Magnoliopsida</taxon>
        <taxon>eudicotyledons</taxon>
        <taxon>Gunneridae</taxon>
        <taxon>Pentapetalae</taxon>
        <taxon>rosids</taxon>
        <taxon>malvids</taxon>
        <taxon>Sapindales</taxon>
        <taxon>Meliaceae</taxon>
        <taxon>Melia</taxon>
    </lineage>
</organism>
<evidence type="ECO:0000313" key="2">
    <source>
        <dbReference type="Proteomes" id="UP001164539"/>
    </source>
</evidence>
<comment type="caution">
    <text evidence="1">The sequence shown here is derived from an EMBL/GenBank/DDBJ whole genome shotgun (WGS) entry which is preliminary data.</text>
</comment>
<proteinExistence type="predicted"/>
<keyword evidence="2" id="KW-1185">Reference proteome</keyword>
<gene>
    <name evidence="1" type="ORF">OWV82_002986</name>
</gene>
<accession>A0ACC1Z477</accession>
<reference evidence="1 2" key="1">
    <citation type="journal article" date="2023" name="Science">
        <title>Complex scaffold remodeling in plant triterpene biosynthesis.</title>
        <authorList>
            <person name="De La Pena R."/>
            <person name="Hodgson H."/>
            <person name="Liu J.C."/>
            <person name="Stephenson M.J."/>
            <person name="Martin A.C."/>
            <person name="Owen C."/>
            <person name="Harkess A."/>
            <person name="Leebens-Mack J."/>
            <person name="Jimenez L.E."/>
            <person name="Osbourn A."/>
            <person name="Sattely E.S."/>
        </authorList>
    </citation>
    <scope>NUCLEOTIDE SEQUENCE [LARGE SCALE GENOMIC DNA]</scope>
    <source>
        <strain evidence="2">cv. JPN11</strain>
        <tissue evidence="1">Leaf</tissue>
    </source>
</reference>
<name>A0ACC1Z477_MELAZ</name>
<dbReference type="EMBL" id="CM051394">
    <property type="protein sequence ID" value="KAJ4730339.1"/>
    <property type="molecule type" value="Genomic_DNA"/>
</dbReference>
<evidence type="ECO:0000313" key="1">
    <source>
        <dbReference type="EMBL" id="KAJ4730339.1"/>
    </source>
</evidence>
<sequence length="477" mass="53021">MLGTPKDTCDLCESSKHVVCPKNPKPHKESRSQAKQQHSDEMLQTAIRFIPLSSPSTSPNNSSLPLISFTSQYNKQRYQQCRSKQQQKKKSKLLRFCTSYEVGGGYADEEFDLQDRSYGIQQKQHINGDQEIDEAQYEAILKGGEQVTSVLQEMITLLEDMNMDEASEEVAVELAAQGVIGKRVDEMEPGFMMALDYMIQLAEKDQDDKVNFRIIPELTGVDLDDSLRISGGLSRYHLNKSCRKSLLEVVKETVLSHLTKKCPPHVQVIGLLCRTPQKDSRHELMRRVAAGGGVFKSDNGIEVHIPGANLNDIANQADDLLETMETRAVVPDRKLLARLVLIREEARNMMGGGILDERNDRGFSTLPESEVNFLTKLVALKPGKTVQEMIKNVMLGKDEGADNYDSDEAFVNGNSSGIAGRGSFTGKKPLPVRPGMFLETVTKVLGGIYSGSVPGVTAQHLEWVHQKTLQVLQEIAF</sequence>
<protein>
    <submittedName>
        <fullName evidence="1">Protein PEP-RELATED DEVELOPMENT ARRESTED 1, chloroplastic</fullName>
    </submittedName>
</protein>